<organism evidence="1 2">
    <name type="scientific">Trichloromonas acetexigens</name>
    <dbReference type="NCBI Taxonomy" id="38815"/>
    <lineage>
        <taxon>Bacteria</taxon>
        <taxon>Pseudomonadati</taxon>
        <taxon>Thermodesulfobacteriota</taxon>
        <taxon>Desulfuromonadia</taxon>
        <taxon>Desulfuromonadales</taxon>
        <taxon>Trichloromonadaceae</taxon>
        <taxon>Trichloromonas</taxon>
    </lineage>
</organism>
<comment type="caution">
    <text evidence="1">The sequence shown here is derived from an EMBL/GenBank/DDBJ whole genome shotgun (WGS) entry which is preliminary data.</text>
</comment>
<dbReference type="NCBIfam" id="NF047593">
    <property type="entry name" value="IS66_ISAeme5_TnpA"/>
    <property type="match status" value="1"/>
</dbReference>
<keyword evidence="2" id="KW-1185">Reference proteome</keyword>
<dbReference type="OrthoDB" id="5422656at2"/>
<evidence type="ECO:0008006" key="3">
    <source>
        <dbReference type="Google" id="ProtNLM"/>
    </source>
</evidence>
<proteinExistence type="predicted"/>
<gene>
    <name evidence="1" type="ORF">FL622_16455</name>
</gene>
<dbReference type="RefSeq" id="WP_092055220.1">
    <property type="nucleotide sequence ID" value="NZ_FOJJ01000011.1"/>
</dbReference>
<evidence type="ECO:0000313" key="2">
    <source>
        <dbReference type="Proteomes" id="UP000317155"/>
    </source>
</evidence>
<name>A0A550J591_9BACT</name>
<protein>
    <recommendedName>
        <fullName evidence="3">IS66 family insertion sequence element accessory protein TnpB</fullName>
    </recommendedName>
</protein>
<evidence type="ECO:0000313" key="1">
    <source>
        <dbReference type="EMBL" id="TRO78303.1"/>
    </source>
</evidence>
<dbReference type="Proteomes" id="UP000317155">
    <property type="component" value="Unassembled WGS sequence"/>
</dbReference>
<dbReference type="AlphaFoldDB" id="A0A550J591"/>
<accession>A0A550J591</accession>
<dbReference type="EMBL" id="VJVV01000019">
    <property type="protein sequence ID" value="TRO78303.1"/>
    <property type="molecule type" value="Genomic_DNA"/>
</dbReference>
<sequence length="93" mass="10920">MPDLKQEWTDKITAWRESGQSIAAWCRHHEESYYRFIYWRKRLGPKQEKAGRFVELTLGPSSLLLSCNGMTLHIERGFDPELLRDVLSVLRAV</sequence>
<reference evidence="1 2" key="1">
    <citation type="submission" date="2019-07" db="EMBL/GenBank/DDBJ databases">
        <title>Insights of Desulfuromonas acetexigens electromicrobiology.</title>
        <authorList>
            <person name="Katuri K."/>
            <person name="Sapireddy V."/>
            <person name="Shaw D.R."/>
            <person name="Saikaly P."/>
        </authorList>
    </citation>
    <scope>NUCLEOTIDE SEQUENCE [LARGE SCALE GENOMIC DNA]</scope>
    <source>
        <strain evidence="1 2">2873</strain>
    </source>
</reference>